<dbReference type="Proteomes" id="UP000315496">
    <property type="component" value="Chromosome 1"/>
</dbReference>
<keyword evidence="4" id="KW-0648">Protein biosynthesis</keyword>
<dbReference type="PANTHER" id="PTHR14068:SF0">
    <property type="entry name" value="EUKARYOTIC TRANSLATION INITIATION FACTOR 3 SUBUNIT B"/>
    <property type="match status" value="1"/>
</dbReference>
<dbReference type="Pfam" id="PF00076">
    <property type="entry name" value="RRM_1"/>
    <property type="match status" value="1"/>
</dbReference>
<dbReference type="VEuPathDB" id="GiardiaDB:GMRT_15526"/>
<evidence type="ECO:0000313" key="8">
    <source>
        <dbReference type="Proteomes" id="UP000315496"/>
    </source>
</evidence>
<dbReference type="Gene3D" id="3.30.70.330">
    <property type="match status" value="1"/>
</dbReference>
<evidence type="ECO:0000256" key="1">
    <source>
        <dbReference type="ARBA" id="ARBA00022490"/>
    </source>
</evidence>
<keyword evidence="2" id="KW-0396">Initiation factor</keyword>
<reference evidence="7 8" key="1">
    <citation type="submission" date="2019-05" db="EMBL/GenBank/DDBJ databases">
        <title>The compact genome of Giardia muris reveals important steps in the evolution of intestinal protozoan parasites.</title>
        <authorList>
            <person name="Xu F."/>
            <person name="Jimenez-Gonzalez A."/>
            <person name="Einarsson E."/>
            <person name="Astvaldsson A."/>
            <person name="Peirasmaki D."/>
            <person name="Eckmann L."/>
            <person name="Andersson J.O."/>
            <person name="Svard S.G."/>
            <person name="Jerlstrom-Hultqvist J."/>
        </authorList>
    </citation>
    <scope>NUCLEOTIDE SEQUENCE [LARGE SCALE GENOMIC DNA]</scope>
    <source>
        <strain evidence="7 8">Roberts-Thomson</strain>
    </source>
</reference>
<dbReference type="AlphaFoldDB" id="A0A4Z1TBE7"/>
<dbReference type="SUPFAM" id="SSF54928">
    <property type="entry name" value="RNA-binding domain, RBD"/>
    <property type="match status" value="1"/>
</dbReference>
<dbReference type="GO" id="GO:0003743">
    <property type="term" value="F:translation initiation factor activity"/>
    <property type="evidence" value="ECO:0007669"/>
    <property type="project" value="UniProtKB-KW"/>
</dbReference>
<comment type="caution">
    <text evidence="7">The sequence shown here is derived from an EMBL/GenBank/DDBJ whole genome shotgun (WGS) entry which is preliminary data.</text>
</comment>
<accession>A0A4Z1TBE7</accession>
<dbReference type="SUPFAM" id="SSF82171">
    <property type="entry name" value="DPP6 N-terminal domain-like"/>
    <property type="match status" value="1"/>
</dbReference>
<protein>
    <submittedName>
        <fullName evidence="7">RNA recognition motif-containing protein</fullName>
    </submittedName>
</protein>
<dbReference type="GO" id="GO:0005852">
    <property type="term" value="C:eukaryotic translation initiation factor 3 complex"/>
    <property type="evidence" value="ECO:0007669"/>
    <property type="project" value="InterPro"/>
</dbReference>
<evidence type="ECO:0000256" key="4">
    <source>
        <dbReference type="ARBA" id="ARBA00022917"/>
    </source>
</evidence>
<sequence>MDPSVRALLDARFKEPEPRLAVDLDRIVVVEHLPTPEKSKCKRLVKYIYEHLIKPVGSIEKTEHVRLPCDADDKGCGTCFIRFEKPEQARECVRRFNGNTEIFGEEYRLKLTQYGHIDFILGSATEIEDRTEMASETKISYDCSDIHKRLYVESGERVPCELAILYKDKLCRFTLDGTGLTPIGAVIPTTADDEDGNTLIGVSYSPLGTYIIHHRQKTLRFELDNGTSFLLRPGLTRTVIIRSYTVSPCERFVLIFGYSLPEDDMPDFDLSETIDADDQVLAEGKPMDLRPVTLSLWSIPEQRILKCFEAPLRAWKTPENTVFRPENQVIFSGTGSYLILADPKALTVFKIVFEEQVYQLVQHDNFVCARLTAMSVGPSRSGRDLLFIYQGAAKKQELSSYSLIDLAIKSFDRQKHILITRSFYASNGRAFWSDNSAALAFFYDKIDTKGVTAATLNIILLQHERVTGKDGASHTIISTHRTELIDLPQNLIVQDASWSHTGSILAFITIPVGSAKNEQEIAWSQIRLQRKATTTNSLQFSLKALDRFMASATNEHSKLLNDGNAAIYCLDLRRRYGEHLSQLSKPMSEAVKIRKVPGITASEVSFSSFRNYLVALNRNDRREPSLTMIDTETFEKTAAQLEGIDECAWDPSGCYLLARRFGARSSAGALYFVTVSGTVCVASTVGSIASNILCTIWRPFDLSLIERCAGKTVEEEYAYCQENYDALIAETADDASRQEEILRHRTRYLELINRESLTSEEACRSAQLVRTCFELHGESGDLSGYAADGSILPDEIWKTTIVTRQDHLQEVTAPATMSLEEFEKLYEPELIEK</sequence>
<evidence type="ECO:0000313" key="7">
    <source>
        <dbReference type="EMBL" id="TNJ29851.1"/>
    </source>
</evidence>
<feature type="domain" description="RRM" evidence="6">
    <location>
        <begin position="26"/>
        <end position="114"/>
    </location>
</feature>
<dbReference type="InterPro" id="IPR035979">
    <property type="entry name" value="RBD_domain_sf"/>
</dbReference>
<dbReference type="GO" id="GO:0031369">
    <property type="term" value="F:translation initiation factor binding"/>
    <property type="evidence" value="ECO:0007669"/>
    <property type="project" value="InterPro"/>
</dbReference>
<dbReference type="PROSITE" id="PS50102">
    <property type="entry name" value="RRM"/>
    <property type="match status" value="1"/>
</dbReference>
<evidence type="ECO:0000256" key="2">
    <source>
        <dbReference type="ARBA" id="ARBA00022540"/>
    </source>
</evidence>
<dbReference type="InterPro" id="IPR000504">
    <property type="entry name" value="RRM_dom"/>
</dbReference>
<organism evidence="7 8">
    <name type="scientific">Giardia muris</name>
    <dbReference type="NCBI Taxonomy" id="5742"/>
    <lineage>
        <taxon>Eukaryota</taxon>
        <taxon>Metamonada</taxon>
        <taxon>Diplomonadida</taxon>
        <taxon>Hexamitidae</taxon>
        <taxon>Giardiinae</taxon>
        <taxon>Giardia</taxon>
    </lineage>
</organism>
<evidence type="ECO:0000256" key="5">
    <source>
        <dbReference type="PROSITE-ProRule" id="PRU00176"/>
    </source>
</evidence>
<dbReference type="PANTHER" id="PTHR14068">
    <property type="entry name" value="EUKARYOTIC TRANSLATION INITIATION FACTOR 3 EIF3 -RELATED"/>
    <property type="match status" value="1"/>
</dbReference>
<evidence type="ECO:0000256" key="3">
    <source>
        <dbReference type="ARBA" id="ARBA00022884"/>
    </source>
</evidence>
<name>A0A4Z1TBE7_GIAMU</name>
<evidence type="ECO:0000259" key="6">
    <source>
        <dbReference type="PROSITE" id="PS50102"/>
    </source>
</evidence>
<keyword evidence="1" id="KW-0963">Cytoplasm</keyword>
<dbReference type="InterPro" id="IPR012677">
    <property type="entry name" value="Nucleotide-bd_a/b_plait_sf"/>
</dbReference>
<dbReference type="EMBL" id="VDLU01000001">
    <property type="protein sequence ID" value="TNJ29851.1"/>
    <property type="molecule type" value="Genomic_DNA"/>
</dbReference>
<dbReference type="InterPro" id="IPR011400">
    <property type="entry name" value="EIF3B"/>
</dbReference>
<keyword evidence="8" id="KW-1185">Reference proteome</keyword>
<proteinExistence type="predicted"/>
<keyword evidence="3 5" id="KW-0694">RNA-binding</keyword>
<dbReference type="GO" id="GO:0003723">
    <property type="term" value="F:RNA binding"/>
    <property type="evidence" value="ECO:0007669"/>
    <property type="project" value="UniProtKB-UniRule"/>
</dbReference>
<gene>
    <name evidence="7" type="ORF">GMRT_15526</name>
</gene>
<dbReference type="OrthoDB" id="10250414at2759"/>